<dbReference type="RefSeq" id="WP_377709057.1">
    <property type="nucleotide sequence ID" value="NZ_JBHSMP010000006.1"/>
</dbReference>
<name>A0ABW0J3G8_9BURK</name>
<evidence type="ECO:0000313" key="2">
    <source>
        <dbReference type="Proteomes" id="UP001596103"/>
    </source>
</evidence>
<dbReference type="EMBL" id="JBHSMP010000006">
    <property type="protein sequence ID" value="MFC5427561.1"/>
    <property type="molecule type" value="Genomic_DNA"/>
</dbReference>
<sequence length="187" mass="20264">MNTAANAVTEVTEIAMDMIYEAHEEGAFFAETDWQWARKDTRVPARVMPVAPGYSSMADHCERSWEFIRQQVCPEWDRPDVRLAFFLGYEEAAKLLAATGEAGYETLAEAGTVEETEGWVLRSAPWVETPDSAERATRAMRAADAGVAGWAELAASGSVGVWRAEEAALRAAELAEAIAGAGVLGVH</sequence>
<gene>
    <name evidence="1" type="ORF">ACFPTO_01860</name>
</gene>
<protein>
    <submittedName>
        <fullName evidence="1">Uncharacterized protein</fullName>
    </submittedName>
</protein>
<keyword evidence="2" id="KW-1185">Reference proteome</keyword>
<proteinExistence type="predicted"/>
<accession>A0ABW0J3G8</accession>
<organism evidence="1 2">
    <name type="scientific">Paraburkholderia denitrificans</name>
    <dbReference type="NCBI Taxonomy" id="694025"/>
    <lineage>
        <taxon>Bacteria</taxon>
        <taxon>Pseudomonadati</taxon>
        <taxon>Pseudomonadota</taxon>
        <taxon>Betaproteobacteria</taxon>
        <taxon>Burkholderiales</taxon>
        <taxon>Burkholderiaceae</taxon>
        <taxon>Paraburkholderia</taxon>
    </lineage>
</organism>
<reference evidence="2" key="1">
    <citation type="journal article" date="2019" name="Int. J. Syst. Evol. Microbiol.">
        <title>The Global Catalogue of Microorganisms (GCM) 10K type strain sequencing project: providing services to taxonomists for standard genome sequencing and annotation.</title>
        <authorList>
            <consortium name="The Broad Institute Genomics Platform"/>
            <consortium name="The Broad Institute Genome Sequencing Center for Infectious Disease"/>
            <person name="Wu L."/>
            <person name="Ma J."/>
        </authorList>
    </citation>
    <scope>NUCLEOTIDE SEQUENCE [LARGE SCALE GENOMIC DNA]</scope>
    <source>
        <strain evidence="2">CCUG 56042</strain>
    </source>
</reference>
<dbReference type="Proteomes" id="UP001596103">
    <property type="component" value="Unassembled WGS sequence"/>
</dbReference>
<comment type="caution">
    <text evidence="1">The sequence shown here is derived from an EMBL/GenBank/DDBJ whole genome shotgun (WGS) entry which is preliminary data.</text>
</comment>
<evidence type="ECO:0000313" key="1">
    <source>
        <dbReference type="EMBL" id="MFC5427561.1"/>
    </source>
</evidence>